<dbReference type="NCBIfam" id="TIGR00027">
    <property type="entry name" value="mthyl_TIGR00027"/>
    <property type="match status" value="1"/>
</dbReference>
<keyword evidence="6" id="KW-1185">Reference proteome</keyword>
<reference evidence="6" key="1">
    <citation type="journal article" date="2011" name="Genome Biol.">
        <title>Comparative genomics of the social amoebae Dictyostelium discoideum and Dictyostelium purpureum.</title>
        <authorList>
            <consortium name="US DOE Joint Genome Institute (JGI-PGF)"/>
            <person name="Sucgang R."/>
            <person name="Kuo A."/>
            <person name="Tian X."/>
            <person name="Salerno W."/>
            <person name="Parikh A."/>
            <person name="Feasley C.L."/>
            <person name="Dalin E."/>
            <person name="Tu H."/>
            <person name="Huang E."/>
            <person name="Barry K."/>
            <person name="Lindquist E."/>
            <person name="Shapiro H."/>
            <person name="Bruce D."/>
            <person name="Schmutz J."/>
            <person name="Salamov A."/>
            <person name="Fey P."/>
            <person name="Gaudet P."/>
            <person name="Anjard C."/>
            <person name="Babu M.M."/>
            <person name="Basu S."/>
            <person name="Bushmanova Y."/>
            <person name="van der Wel H."/>
            <person name="Katoh-Kurasawa M."/>
            <person name="Dinh C."/>
            <person name="Coutinho P.M."/>
            <person name="Saito T."/>
            <person name="Elias M."/>
            <person name="Schaap P."/>
            <person name="Kay R.R."/>
            <person name="Henrissat B."/>
            <person name="Eichinger L."/>
            <person name="Rivero F."/>
            <person name="Putnam N.H."/>
            <person name="West C.M."/>
            <person name="Loomis W.F."/>
            <person name="Chisholm R.L."/>
            <person name="Shaulsky G."/>
            <person name="Strassmann J.E."/>
            <person name="Queller D.C."/>
            <person name="Kuspa A."/>
            <person name="Grigoriev I.V."/>
        </authorList>
    </citation>
    <scope>NUCLEOTIDE SEQUENCE [LARGE SCALE GENOMIC DNA]</scope>
    <source>
        <strain evidence="6">QSDP1</strain>
    </source>
</reference>
<dbReference type="InParanoid" id="F0ZX84"/>
<dbReference type="InterPro" id="IPR029063">
    <property type="entry name" value="SAM-dependent_MTases_sf"/>
</dbReference>
<dbReference type="Gene3D" id="3.40.50.150">
    <property type="entry name" value="Vaccinia Virus protein VP39"/>
    <property type="match status" value="1"/>
</dbReference>
<dbReference type="OrthoDB" id="18859at2759"/>
<dbReference type="STRING" id="5786.F0ZX84"/>
<keyword evidence="2" id="KW-0489">Methyltransferase</keyword>
<feature type="coiled-coil region" evidence="4">
    <location>
        <begin position="32"/>
        <end position="85"/>
    </location>
</feature>
<dbReference type="KEGG" id="dpp:DICPUDRAFT_50193"/>
<evidence type="ECO:0000313" key="6">
    <source>
        <dbReference type="Proteomes" id="UP000001064"/>
    </source>
</evidence>
<protein>
    <recommendedName>
        <fullName evidence="7">[Phosphatase 2A protein]-leucine-carboxy methyltransferase 1</fullName>
    </recommendedName>
</protein>
<dbReference type="RefSeq" id="XP_003292028.1">
    <property type="nucleotide sequence ID" value="XM_003291980.1"/>
</dbReference>
<accession>F0ZX84</accession>
<dbReference type="GO" id="GO:0008168">
    <property type="term" value="F:methyltransferase activity"/>
    <property type="evidence" value="ECO:0007669"/>
    <property type="project" value="UniProtKB-KW"/>
</dbReference>
<dbReference type="OMA" id="GFNPAMH"/>
<keyword evidence="3" id="KW-0808">Transferase</keyword>
<dbReference type="InterPro" id="IPR007213">
    <property type="entry name" value="Ppm1/Ppm2/Tcmp"/>
</dbReference>
<evidence type="ECO:0008006" key="7">
    <source>
        <dbReference type="Google" id="ProtNLM"/>
    </source>
</evidence>
<gene>
    <name evidence="5" type="ORF">DICPUDRAFT_50193</name>
</gene>
<keyword evidence="4" id="KW-0175">Coiled coil</keyword>
<dbReference type="AlphaFoldDB" id="F0ZX84"/>
<dbReference type="InterPro" id="IPR011610">
    <property type="entry name" value="SAM_mthyl_Trfase_ML2640-like"/>
</dbReference>
<dbReference type="EMBL" id="GL871253">
    <property type="protein sequence ID" value="EGC31459.1"/>
    <property type="molecule type" value="Genomic_DNA"/>
</dbReference>
<comment type="similarity">
    <text evidence="1">Belongs to the UPF0677 family.</text>
</comment>
<evidence type="ECO:0000256" key="1">
    <source>
        <dbReference type="ARBA" id="ARBA00008138"/>
    </source>
</evidence>
<dbReference type="SUPFAM" id="SSF53335">
    <property type="entry name" value="S-adenosyl-L-methionine-dependent methyltransferases"/>
    <property type="match status" value="1"/>
</dbReference>
<dbReference type="GO" id="GO:0032259">
    <property type="term" value="P:methylation"/>
    <property type="evidence" value="ECO:0007669"/>
    <property type="project" value="UniProtKB-KW"/>
</dbReference>
<dbReference type="Proteomes" id="UP000001064">
    <property type="component" value="Unassembled WGS sequence"/>
</dbReference>
<dbReference type="PANTHER" id="PTHR43619">
    <property type="entry name" value="S-ADENOSYL-L-METHIONINE-DEPENDENT METHYLTRANSFERASE YKTD-RELATED"/>
    <property type="match status" value="1"/>
</dbReference>
<proteinExistence type="inferred from homology"/>
<dbReference type="PANTHER" id="PTHR43619:SF2">
    <property type="entry name" value="S-ADENOSYL-L-METHIONINE-DEPENDENT METHYLTRANSFERASES SUPERFAMILY PROTEIN"/>
    <property type="match status" value="1"/>
</dbReference>
<sequence>METQFINIDNNNETKLLNRNSTDNIRISSPIFNEQQQQLQQQEQLLKQQLLQNQQQQKLLQEQILMEQQQQLLRQQQLLQLQQDESDVKKGVTRTSFFVAAARAILTNKYISLLSKQLHNSQQNINTSTNEGINQIKEIENINKLKDKGYYIQDLIPESDLSFIKDQLCTYDPFAIFYLDTEEAKQLLLDSYQLFFSILPQQPYFNIKQHNSNTYNNNKNNLNSSNNSLNSSNNNINNNNNLTFQDFILKSHPVQSWFDFQNHKTIKRVAFRTKYIDQIIMDGLSQKGSIANLNATAFFYTQVVICGAGLDSRALRLPIPKHASVFEIDLPQVIEFKKRVLEKSTQVIKPHSQCKINHISGDIVKEGDRWISSLLDAGFNPAMHTLWVMEGLLMYLTEEEIGTLLGAVGMLSAPNSKLLIHTVAPFKKSSGAGGSGSNIAGGSLSPSLSSSTSTSSSSAFYNYNNNNQHQQNNTTYNFFKEEFVSYHSNPIELLTQFGFSKDITSVSYSDLNQMYQCNDPDFIKGADYSKFSTGLFTG</sequence>
<dbReference type="eggNOG" id="ENOG502QRNU">
    <property type="taxonomic scope" value="Eukaryota"/>
</dbReference>
<dbReference type="GeneID" id="10505770"/>
<dbReference type="VEuPathDB" id="AmoebaDB:DICPUDRAFT_50193"/>
<organism evidence="5 6">
    <name type="scientific">Dictyostelium purpureum</name>
    <name type="common">Slime mold</name>
    <dbReference type="NCBI Taxonomy" id="5786"/>
    <lineage>
        <taxon>Eukaryota</taxon>
        <taxon>Amoebozoa</taxon>
        <taxon>Evosea</taxon>
        <taxon>Eumycetozoa</taxon>
        <taxon>Dictyostelia</taxon>
        <taxon>Dictyosteliales</taxon>
        <taxon>Dictyosteliaceae</taxon>
        <taxon>Dictyostelium</taxon>
    </lineage>
</organism>
<name>F0ZX84_DICPU</name>
<dbReference type="Pfam" id="PF04072">
    <property type="entry name" value="LCM"/>
    <property type="match status" value="1"/>
</dbReference>
<evidence type="ECO:0000256" key="4">
    <source>
        <dbReference type="SAM" id="Coils"/>
    </source>
</evidence>
<evidence type="ECO:0000256" key="3">
    <source>
        <dbReference type="ARBA" id="ARBA00022679"/>
    </source>
</evidence>
<evidence type="ECO:0000256" key="2">
    <source>
        <dbReference type="ARBA" id="ARBA00022603"/>
    </source>
</evidence>
<evidence type="ECO:0000313" key="5">
    <source>
        <dbReference type="EMBL" id="EGC31459.1"/>
    </source>
</evidence>